<organism evidence="1 2">
    <name type="scientific">Azospirillum argentinense</name>
    <dbReference type="NCBI Taxonomy" id="2970906"/>
    <lineage>
        <taxon>Bacteria</taxon>
        <taxon>Pseudomonadati</taxon>
        <taxon>Pseudomonadota</taxon>
        <taxon>Alphaproteobacteria</taxon>
        <taxon>Rhodospirillales</taxon>
        <taxon>Azospirillaceae</taxon>
        <taxon>Azospirillum</taxon>
    </lineage>
</organism>
<dbReference type="Proteomes" id="UP000298595">
    <property type="component" value="Plasmid p7"/>
</dbReference>
<accession>A0A4D8PT20</accession>
<keyword evidence="1" id="KW-0614">Plasmid</keyword>
<dbReference type="RefSeq" id="WP_137119174.1">
    <property type="nucleotide sequence ID" value="NZ_CP032328.1"/>
</dbReference>
<proteinExistence type="predicted"/>
<name>A0A4D8PT20_9PROT</name>
<dbReference type="AlphaFoldDB" id="A0A4D8PT20"/>
<evidence type="ECO:0000313" key="1">
    <source>
        <dbReference type="EMBL" id="QCO00481.1"/>
    </source>
</evidence>
<geneLocation type="plasmid" evidence="1 2">
    <name>p7</name>
</geneLocation>
<gene>
    <name evidence="1" type="ORF">D3093_35130</name>
</gene>
<evidence type="ECO:0000313" key="2">
    <source>
        <dbReference type="Proteomes" id="UP000298595"/>
    </source>
</evidence>
<reference evidence="1 2" key="1">
    <citation type="submission" date="2018-09" db="EMBL/GenBank/DDBJ databases">
        <title>Whole genome based analysis of evolution and adaptive divergence in Indian and Brazilian strains of Azospirillum brasilense.</title>
        <authorList>
            <person name="Singh C."/>
            <person name="Tripathi A.K."/>
        </authorList>
    </citation>
    <scope>NUCLEOTIDE SEQUENCE [LARGE SCALE GENOMIC DNA]</scope>
    <source>
        <strain evidence="1 2">MTCC4035</strain>
        <plasmid evidence="1 2">p7</plasmid>
    </source>
</reference>
<dbReference type="EMBL" id="CP032328">
    <property type="protein sequence ID" value="QCO00481.1"/>
    <property type="molecule type" value="Genomic_DNA"/>
</dbReference>
<sequence length="62" mass="6912">MTKKLNEPEIYFVGQNEVGPRHPTSGFYVEPLTAAGRAEGPFASRDRAEEFARGRSMDLRVA</sequence>
<dbReference type="KEGG" id="aare:D3093_35130"/>
<protein>
    <submittedName>
        <fullName evidence="1">Uncharacterized protein</fullName>
    </submittedName>
</protein>